<proteinExistence type="predicted"/>
<gene>
    <name evidence="1" type="ORF">MTR67_045004</name>
</gene>
<dbReference type="Proteomes" id="UP001234989">
    <property type="component" value="Chromosome 10"/>
</dbReference>
<organism evidence="1 2">
    <name type="scientific">Solanum verrucosum</name>
    <dbReference type="NCBI Taxonomy" id="315347"/>
    <lineage>
        <taxon>Eukaryota</taxon>
        <taxon>Viridiplantae</taxon>
        <taxon>Streptophyta</taxon>
        <taxon>Embryophyta</taxon>
        <taxon>Tracheophyta</taxon>
        <taxon>Spermatophyta</taxon>
        <taxon>Magnoliopsida</taxon>
        <taxon>eudicotyledons</taxon>
        <taxon>Gunneridae</taxon>
        <taxon>Pentapetalae</taxon>
        <taxon>asterids</taxon>
        <taxon>lamiids</taxon>
        <taxon>Solanales</taxon>
        <taxon>Solanaceae</taxon>
        <taxon>Solanoideae</taxon>
        <taxon>Solaneae</taxon>
        <taxon>Solanum</taxon>
    </lineage>
</organism>
<accession>A0AAF0ZWK8</accession>
<keyword evidence="2" id="KW-1185">Reference proteome</keyword>
<sequence length="274" mass="30961">MAQKVAEEEEEWGKCLVAEARAIYAMISINLEKDWIEDLEYNVADHVEEKETDVVGMKQEIFEDVLSGDRLSTPESVVSLFAFRRTQLFCVLSFCFIRMLRGLSQHPSQYFRGFIDRHYSVEVSAELRKPGQGFAWGQKWSPGAGPAQGVGSGRDIIEEIKEVDYEQAVSETVYVSGDLHREIINEGLLEAEVSSQSFAISRLITSLEKILEANGDDEYQIDKEVDLESQISCGERVDIIIGSFENEKYFIKELRRKCGGESCASDEASQEIDD</sequence>
<dbReference type="AlphaFoldDB" id="A0AAF0ZWK8"/>
<reference evidence="1" key="1">
    <citation type="submission" date="2023-08" db="EMBL/GenBank/DDBJ databases">
        <title>A de novo genome assembly of Solanum verrucosum Schlechtendal, a Mexican diploid species geographically isolated from the other diploid A-genome species in potato relatives.</title>
        <authorList>
            <person name="Hosaka K."/>
        </authorList>
    </citation>
    <scope>NUCLEOTIDE SEQUENCE</scope>
    <source>
        <tissue evidence="1">Young leaves</tissue>
    </source>
</reference>
<name>A0AAF0ZWK8_SOLVR</name>
<evidence type="ECO:0000313" key="2">
    <source>
        <dbReference type="Proteomes" id="UP001234989"/>
    </source>
</evidence>
<evidence type="ECO:0000313" key="1">
    <source>
        <dbReference type="EMBL" id="WMV51619.1"/>
    </source>
</evidence>
<protein>
    <submittedName>
        <fullName evidence="1">Uncharacterized protein</fullName>
    </submittedName>
</protein>
<dbReference type="EMBL" id="CP133621">
    <property type="protein sequence ID" value="WMV51619.1"/>
    <property type="molecule type" value="Genomic_DNA"/>
</dbReference>